<dbReference type="AlphaFoldDB" id="A0A1W1H9M9"/>
<sequence length="230" mass="26612">MDTIPNTNKRIAAIDASYVPKSGKHSYGIDKFWSGVAGKSQKGQEISSLAIIDLDYNTAYNLSVEQTPSSDEIGEEEENRIDFYLQQIKKNKEYLISHGVKHIATDGLYSKKRFIDGLVEIGFHQVGRLRSDANLRFLYKCPHPQRRGAKKKYDGKVKYDDFSRWEFVTEIESGVSLVTADLNSPRFKRNLKVVKLLDQRDPKNHRHILFFSTDLNIDPLELFEMYRSRF</sequence>
<dbReference type="STRING" id="1246637.MTBBW1_1680061"/>
<dbReference type="OrthoDB" id="151236at2"/>
<dbReference type="Pfam" id="PF13546">
    <property type="entry name" value="DDE_5"/>
    <property type="match status" value="1"/>
</dbReference>
<organism evidence="2 3">
    <name type="scientific">Desulfamplus magnetovallimortis</name>
    <dbReference type="NCBI Taxonomy" id="1246637"/>
    <lineage>
        <taxon>Bacteria</taxon>
        <taxon>Pseudomonadati</taxon>
        <taxon>Thermodesulfobacteriota</taxon>
        <taxon>Desulfobacteria</taxon>
        <taxon>Desulfobacterales</taxon>
        <taxon>Desulfobacteraceae</taxon>
        <taxon>Desulfamplus</taxon>
    </lineage>
</organism>
<evidence type="ECO:0000259" key="1">
    <source>
        <dbReference type="Pfam" id="PF13546"/>
    </source>
</evidence>
<accession>A0A1W1H9M9</accession>
<proteinExistence type="predicted"/>
<keyword evidence="3" id="KW-1185">Reference proteome</keyword>
<name>A0A1W1H9M9_9BACT</name>
<reference evidence="2 3" key="1">
    <citation type="submission" date="2017-03" db="EMBL/GenBank/DDBJ databases">
        <authorList>
            <person name="Afonso C.L."/>
            <person name="Miller P.J."/>
            <person name="Scott M.A."/>
            <person name="Spackman E."/>
            <person name="Goraichik I."/>
            <person name="Dimitrov K.M."/>
            <person name="Suarez D.L."/>
            <person name="Swayne D.E."/>
        </authorList>
    </citation>
    <scope>NUCLEOTIDE SEQUENCE [LARGE SCALE GENOMIC DNA]</scope>
    <source>
        <strain evidence="2">PRJEB14757</strain>
    </source>
</reference>
<feature type="domain" description="Transposase IS701-like DDE" evidence="1">
    <location>
        <begin position="7"/>
        <end position="158"/>
    </location>
</feature>
<gene>
    <name evidence="2" type="ORF">MTBBW1_1680061</name>
</gene>
<dbReference type="RefSeq" id="WP_080805871.1">
    <property type="nucleotide sequence ID" value="NZ_LT828551.1"/>
</dbReference>
<evidence type="ECO:0000313" key="2">
    <source>
        <dbReference type="EMBL" id="SLM29149.1"/>
    </source>
</evidence>
<dbReference type="Proteomes" id="UP000191931">
    <property type="component" value="Unassembled WGS sequence"/>
</dbReference>
<dbReference type="InterPro" id="IPR038721">
    <property type="entry name" value="IS701-like_DDE_dom"/>
</dbReference>
<dbReference type="EMBL" id="FWEV01000077">
    <property type="protein sequence ID" value="SLM29149.1"/>
    <property type="molecule type" value="Genomic_DNA"/>
</dbReference>
<evidence type="ECO:0000313" key="3">
    <source>
        <dbReference type="Proteomes" id="UP000191931"/>
    </source>
</evidence>
<protein>
    <submittedName>
        <fullName evidence="2">Transposase</fullName>
    </submittedName>
</protein>